<sequence>MNSIKEIRNSGNIDVKDQIILDVIGLGLKAVGDISTDMILGKPEDRLQVNVEIAGKLTKDVLDLTYKEVVPLKAIRGSEFNPDSLKLEIHRYLTGKIIPEEKIQEALIQGFEVRYSKDYNVFYAIKGSVGL</sequence>
<evidence type="ECO:0000313" key="1">
    <source>
        <dbReference type="EMBL" id="MBB6068176.1"/>
    </source>
</evidence>
<dbReference type="AlphaFoldDB" id="A0A7J9S130"/>
<organism evidence="1 2">
    <name type="scientific">Methanococcus maripaludis</name>
    <name type="common">Methanococcus deltae</name>
    <dbReference type="NCBI Taxonomy" id="39152"/>
    <lineage>
        <taxon>Archaea</taxon>
        <taxon>Methanobacteriati</taxon>
        <taxon>Methanobacteriota</taxon>
        <taxon>Methanomada group</taxon>
        <taxon>Methanococci</taxon>
        <taxon>Methanococcales</taxon>
        <taxon>Methanococcaceae</taxon>
        <taxon>Methanococcus</taxon>
    </lineage>
</organism>
<proteinExistence type="predicted"/>
<gene>
    <name evidence="1" type="ORF">HNP97_001689</name>
</gene>
<protein>
    <submittedName>
        <fullName evidence="1">Uncharacterized protein</fullName>
    </submittedName>
</protein>
<evidence type="ECO:0000313" key="2">
    <source>
        <dbReference type="Proteomes" id="UP000584706"/>
    </source>
</evidence>
<dbReference type="EMBL" id="JACHIQ010000003">
    <property type="protein sequence ID" value="MBB6068176.1"/>
    <property type="molecule type" value="Genomic_DNA"/>
</dbReference>
<comment type="caution">
    <text evidence="1">The sequence shown here is derived from an EMBL/GenBank/DDBJ whole genome shotgun (WGS) entry which is preliminary data.</text>
</comment>
<accession>A0A7J9S130</accession>
<reference evidence="1 2" key="1">
    <citation type="submission" date="2020-08" db="EMBL/GenBank/DDBJ databases">
        <title>Genomic Encyclopedia of Type Strains, Phase IV (KMG-V): Genome sequencing to study the core and pangenomes of soil and plant-associated prokaryotes.</title>
        <authorList>
            <person name="Whitman W."/>
        </authorList>
    </citation>
    <scope>NUCLEOTIDE SEQUENCE [LARGE SCALE GENOMIC DNA]</scope>
    <source>
        <strain evidence="1 2">DSM 7078</strain>
    </source>
</reference>
<dbReference type="RefSeq" id="WP_183547422.1">
    <property type="nucleotide sequence ID" value="NZ_JACHIQ010000003.1"/>
</dbReference>
<name>A0A7J9S130_METMI</name>
<dbReference type="Proteomes" id="UP000584706">
    <property type="component" value="Unassembled WGS sequence"/>
</dbReference>